<dbReference type="AlphaFoldDB" id="A0A192D1K1"/>
<protein>
    <submittedName>
        <fullName evidence="2">Glutamyl-tRNA amidotransferase</fullName>
    </submittedName>
</protein>
<proteinExistence type="predicted"/>
<keyword evidence="2" id="KW-0808">Transferase</keyword>
<keyword evidence="1" id="KW-0472">Membrane</keyword>
<organism evidence="2 3">
    <name type="scientific">Erythrobacter neustonensis</name>
    <dbReference type="NCBI Taxonomy" id="1112"/>
    <lineage>
        <taxon>Bacteria</taxon>
        <taxon>Pseudomonadati</taxon>
        <taxon>Pseudomonadota</taxon>
        <taxon>Alphaproteobacteria</taxon>
        <taxon>Sphingomonadales</taxon>
        <taxon>Erythrobacteraceae</taxon>
        <taxon>Erythrobacter/Porphyrobacter group</taxon>
        <taxon>Erythrobacter</taxon>
    </lineage>
</organism>
<keyword evidence="1" id="KW-1133">Transmembrane helix</keyword>
<dbReference type="OrthoDB" id="7410921at2"/>
<accession>A0A192D1K1</accession>
<keyword evidence="3" id="KW-1185">Reference proteome</keyword>
<feature type="transmembrane region" description="Helical" evidence="1">
    <location>
        <begin position="12"/>
        <end position="30"/>
    </location>
</feature>
<dbReference type="KEGG" id="pns:A9D12_01555"/>
<dbReference type="STRING" id="1112.A9D12_01555"/>
<reference evidence="2 3" key="1">
    <citation type="submission" date="2016-05" db="EMBL/GenBank/DDBJ databases">
        <title>Compelete Genome Sequence of Bacteriochlorophyll-Synthesizing Bacterium Porphyrobacter neustonensis DSM 9434.</title>
        <authorList>
            <person name="Shi X.-L."/>
            <person name="Wu Y.-H."/>
            <person name="Cheng H."/>
            <person name="Xu L."/>
            <person name="Zhang X.-Q."/>
            <person name="Wang C.-S."/>
            <person name="Xu X.-W."/>
        </authorList>
    </citation>
    <scope>NUCLEOTIDE SEQUENCE [LARGE SCALE GENOMIC DNA]</scope>
    <source>
        <strain evidence="2 3">DSM 9434</strain>
    </source>
</reference>
<keyword evidence="1" id="KW-0812">Transmembrane</keyword>
<dbReference type="EMBL" id="CP016033">
    <property type="protein sequence ID" value="ANK11841.1"/>
    <property type="molecule type" value="Genomic_DNA"/>
</dbReference>
<evidence type="ECO:0000313" key="2">
    <source>
        <dbReference type="EMBL" id="ANK11841.1"/>
    </source>
</evidence>
<evidence type="ECO:0000256" key="1">
    <source>
        <dbReference type="SAM" id="Phobius"/>
    </source>
</evidence>
<name>A0A192D1K1_9SPHN</name>
<dbReference type="Proteomes" id="UP000078263">
    <property type="component" value="Chromosome"/>
</dbReference>
<sequence length="54" mass="5979">MVVTPDTPLWLAGIGIALAVPLTFMVANWVRKNVDHGEMRFGPDGKVIEDEDKQ</sequence>
<gene>
    <name evidence="2" type="ORF">A9D12_01555</name>
</gene>
<evidence type="ECO:0000313" key="3">
    <source>
        <dbReference type="Proteomes" id="UP000078263"/>
    </source>
</evidence>
<dbReference type="GO" id="GO:0016740">
    <property type="term" value="F:transferase activity"/>
    <property type="evidence" value="ECO:0007669"/>
    <property type="project" value="UniProtKB-KW"/>
</dbReference>